<dbReference type="InterPro" id="IPR013656">
    <property type="entry name" value="PAS_4"/>
</dbReference>
<gene>
    <name evidence="2" type="ORF">DAERI_160084</name>
</gene>
<dbReference type="PROSITE" id="PS50113">
    <property type="entry name" value="PAC"/>
    <property type="match status" value="1"/>
</dbReference>
<dbReference type="InterPro" id="IPR000700">
    <property type="entry name" value="PAS-assoc_C"/>
</dbReference>
<organism evidence="2 3">
    <name type="scientific">Deinococcus aerius</name>
    <dbReference type="NCBI Taxonomy" id="200253"/>
    <lineage>
        <taxon>Bacteria</taxon>
        <taxon>Thermotogati</taxon>
        <taxon>Deinococcota</taxon>
        <taxon>Deinococci</taxon>
        <taxon>Deinococcales</taxon>
        <taxon>Deinococcaceae</taxon>
        <taxon>Deinococcus</taxon>
    </lineage>
</organism>
<evidence type="ECO:0000313" key="2">
    <source>
        <dbReference type="EMBL" id="GBF07706.1"/>
    </source>
</evidence>
<evidence type="ECO:0000259" key="1">
    <source>
        <dbReference type="PROSITE" id="PS50113"/>
    </source>
</evidence>
<dbReference type="InterPro" id="IPR000014">
    <property type="entry name" value="PAS"/>
</dbReference>
<protein>
    <submittedName>
        <fullName evidence="2">Sensory box/GGDEF family protein</fullName>
    </submittedName>
</protein>
<sequence length="153" mass="16998">MLEGIDLEVRLPDGSARLMLAHLYPSRGEDGGIGGCILACTDITERQRKTEALEERDRSYETVLNAVPAPLAVFDRQQRYLFCNPSAIANDEIRAWVIGRDDFEYCAHRGFSPTLAQNRRERFQAAVRQRGPIFCEGSSSPCRTAAFGPCCAA</sequence>
<name>A0A2I9D9X4_9DEIO</name>
<proteinExistence type="predicted"/>
<dbReference type="Pfam" id="PF08448">
    <property type="entry name" value="PAS_4"/>
    <property type="match status" value="1"/>
</dbReference>
<dbReference type="Pfam" id="PF13188">
    <property type="entry name" value="PAS_8"/>
    <property type="match status" value="1"/>
</dbReference>
<dbReference type="Proteomes" id="UP000236569">
    <property type="component" value="Unassembled WGS sequence"/>
</dbReference>
<accession>A0A2I9D9X4</accession>
<dbReference type="Gene3D" id="3.30.450.20">
    <property type="entry name" value="PAS domain"/>
    <property type="match status" value="2"/>
</dbReference>
<reference evidence="3" key="1">
    <citation type="submission" date="2018-01" db="EMBL/GenBank/DDBJ databases">
        <title>Draft Genome Sequence of the Radioresistant Bacterium Deinococcus aerius TR0125, Isolated from the Higher Atmosphere above Japan.</title>
        <authorList>
            <person name="Satoh K."/>
            <person name="Arai H."/>
            <person name="Sanzen T."/>
            <person name="Kawaguchi Y."/>
            <person name="Hayashi H."/>
            <person name="Yokobori S."/>
            <person name="Yamagishi A."/>
            <person name="Oono Y."/>
            <person name="Narumi I."/>
        </authorList>
    </citation>
    <scope>NUCLEOTIDE SEQUENCE [LARGE SCALE GENOMIC DNA]</scope>
    <source>
        <strain evidence="3">TR0125</strain>
    </source>
</reference>
<dbReference type="EMBL" id="BFAG01000016">
    <property type="protein sequence ID" value="GBF07706.1"/>
    <property type="molecule type" value="Genomic_DNA"/>
</dbReference>
<feature type="domain" description="PAC" evidence="1">
    <location>
        <begin position="3"/>
        <end position="55"/>
    </location>
</feature>
<evidence type="ECO:0000313" key="3">
    <source>
        <dbReference type="Proteomes" id="UP000236569"/>
    </source>
</evidence>
<keyword evidence="3" id="KW-1185">Reference proteome</keyword>
<dbReference type="InterPro" id="IPR035965">
    <property type="entry name" value="PAS-like_dom_sf"/>
</dbReference>
<dbReference type="SUPFAM" id="SSF55785">
    <property type="entry name" value="PYP-like sensor domain (PAS domain)"/>
    <property type="match status" value="2"/>
</dbReference>
<comment type="caution">
    <text evidence="2">The sequence shown here is derived from an EMBL/GenBank/DDBJ whole genome shotgun (WGS) entry which is preliminary data.</text>
</comment>
<dbReference type="AlphaFoldDB" id="A0A2I9D9X4"/>